<dbReference type="PANTHER" id="PTHR30386">
    <property type="entry name" value="MEMBRANE FUSION SUBUNIT OF EMRAB-TOLC MULTIDRUG EFFLUX PUMP"/>
    <property type="match status" value="1"/>
</dbReference>
<feature type="coiled-coil region" evidence="1">
    <location>
        <begin position="133"/>
        <end position="160"/>
    </location>
</feature>
<keyword evidence="1" id="KW-0175">Coiled coil</keyword>
<dbReference type="AlphaFoldDB" id="A0A369Q2E0"/>
<keyword evidence="2" id="KW-0812">Transmembrane</keyword>
<sequence length="409" mass="44089">MDLFRKEALEHRSDKLHGDVQMALPVSWQAIGGLFFLIVAAAIFFLSIASYSRIETVTGIIVPEGGVAQIVPTRPGVIESLSVSQGQQIASGERLALIRTGEDLAGGGNTSAQILASLSTQENDLRLRQKSIRAAEAAERQQLSNRIAGLEAEIASLNGQIGVQQGLVETARRELERARPIVERGFISRQDLLQREETFLLRQQQLGQMQQTLATRRAAISEAQAAMRQTSAANDAQIAALSGERSDILQRRTSAEASDAYSLAAPIAGAVTALTARSGQAVTPQSPIMLIVPSGSELRAELYVPSAAIGFLEVGQEVSLAPDAFPYQRFGTVPGRILDITNAPVVQSDNSGVRVPVYIVTVAMEQDSIEAYGNEEELIAGMTLTARITTEEQSLIRWLFEPLFAVGKR</sequence>
<evidence type="ECO:0000256" key="1">
    <source>
        <dbReference type="SAM" id="Coils"/>
    </source>
</evidence>
<dbReference type="Gene3D" id="2.40.30.170">
    <property type="match status" value="1"/>
</dbReference>
<protein>
    <submittedName>
        <fullName evidence="4">Protein CyaD</fullName>
    </submittedName>
</protein>
<name>A0A369Q2E0_9SPHN</name>
<dbReference type="InterPro" id="IPR058982">
    <property type="entry name" value="Beta-barrel_AprE"/>
</dbReference>
<keyword evidence="2" id="KW-0472">Membrane</keyword>
<dbReference type="Pfam" id="PF26002">
    <property type="entry name" value="Beta-barrel_AprE"/>
    <property type="match status" value="1"/>
</dbReference>
<keyword evidence="2" id="KW-1133">Transmembrane helix</keyword>
<organism evidence="4 5">
    <name type="scientific">Alteripontixanthobacter maritimus</name>
    <dbReference type="NCBI Taxonomy" id="2161824"/>
    <lineage>
        <taxon>Bacteria</taxon>
        <taxon>Pseudomonadati</taxon>
        <taxon>Pseudomonadota</taxon>
        <taxon>Alphaproteobacteria</taxon>
        <taxon>Sphingomonadales</taxon>
        <taxon>Erythrobacteraceae</taxon>
        <taxon>Alteripontixanthobacter</taxon>
    </lineage>
</organism>
<proteinExistence type="predicted"/>
<dbReference type="EMBL" id="QBKA01000002">
    <property type="protein sequence ID" value="RDC58934.1"/>
    <property type="molecule type" value="Genomic_DNA"/>
</dbReference>
<evidence type="ECO:0000256" key="2">
    <source>
        <dbReference type="SAM" id="Phobius"/>
    </source>
</evidence>
<feature type="domain" description="AprE-like beta-barrel" evidence="3">
    <location>
        <begin position="299"/>
        <end position="391"/>
    </location>
</feature>
<keyword evidence="5" id="KW-1185">Reference proteome</keyword>
<dbReference type="PANTHER" id="PTHR30386:SF28">
    <property type="entry name" value="EXPORTED PROTEIN"/>
    <property type="match status" value="1"/>
</dbReference>
<dbReference type="InterPro" id="IPR050739">
    <property type="entry name" value="MFP"/>
</dbReference>
<evidence type="ECO:0000313" key="5">
    <source>
        <dbReference type="Proteomes" id="UP000253727"/>
    </source>
</evidence>
<gene>
    <name evidence="4" type="ORF">HME9302_00110</name>
</gene>
<evidence type="ECO:0000313" key="4">
    <source>
        <dbReference type="EMBL" id="RDC58934.1"/>
    </source>
</evidence>
<dbReference type="Proteomes" id="UP000253727">
    <property type="component" value="Unassembled WGS sequence"/>
</dbReference>
<comment type="caution">
    <text evidence="4">The sequence shown here is derived from an EMBL/GenBank/DDBJ whole genome shotgun (WGS) entry which is preliminary data.</text>
</comment>
<evidence type="ECO:0000259" key="3">
    <source>
        <dbReference type="Pfam" id="PF26002"/>
    </source>
</evidence>
<feature type="transmembrane region" description="Helical" evidence="2">
    <location>
        <begin position="26"/>
        <end position="46"/>
    </location>
</feature>
<dbReference type="PRINTS" id="PR01490">
    <property type="entry name" value="RTXTOXIND"/>
</dbReference>
<reference evidence="4 5" key="1">
    <citation type="submission" date="2018-04" db="EMBL/GenBank/DDBJ databases">
        <title>Altererythrobacter sp. HME9302 genome sequencing and assembly.</title>
        <authorList>
            <person name="Kang H."/>
            <person name="Kim H."/>
            <person name="Joh K."/>
        </authorList>
    </citation>
    <scope>NUCLEOTIDE SEQUENCE [LARGE SCALE GENOMIC DNA]</scope>
    <source>
        <strain evidence="4 5">HME9302</strain>
    </source>
</reference>
<accession>A0A369Q2E0</accession>